<dbReference type="VEuPathDB" id="FungiDB:EYZ11_003641"/>
<keyword evidence="1" id="KW-0472">Membrane</keyword>
<dbReference type="EMBL" id="SOSA01000095">
    <property type="protein sequence ID" value="THC96871.1"/>
    <property type="molecule type" value="Genomic_DNA"/>
</dbReference>
<sequence>MAGSQTREIGNGTDLEDHIVTGEGQAIVTRTVVVDTRTGDPVPRFGRHHRVLSLTTSKSVPHPVNFLLVPLLLVASLVSLTRRPSTVRTRLSFQARTPPVLGRLRDQSREITQETGHHLHLLQNARELEVLLPAVILIALATLTNRDIAIQGAILTEASRIRSVVAASLVVGGPGEDLHDGVETGVNRKVDDDNLRLVLDDLSPPSVVASLITTLVGGFTALSPKKILRKGLVIDLCLAILLGPAIQGYLLLLAVTR</sequence>
<proteinExistence type="predicted"/>
<dbReference type="Proteomes" id="UP000308092">
    <property type="component" value="Unassembled WGS sequence"/>
</dbReference>
<feature type="transmembrane region" description="Helical" evidence="1">
    <location>
        <begin position="232"/>
        <end position="255"/>
    </location>
</feature>
<evidence type="ECO:0000256" key="1">
    <source>
        <dbReference type="SAM" id="Phobius"/>
    </source>
</evidence>
<evidence type="ECO:0000313" key="3">
    <source>
        <dbReference type="Proteomes" id="UP000308092"/>
    </source>
</evidence>
<evidence type="ECO:0000313" key="2">
    <source>
        <dbReference type="EMBL" id="THC96871.1"/>
    </source>
</evidence>
<keyword evidence="1" id="KW-1133">Transmembrane helix</keyword>
<reference evidence="2 3" key="1">
    <citation type="submission" date="2019-03" db="EMBL/GenBank/DDBJ databases">
        <title>The genome sequence of a newly discovered highly antifungal drug resistant Aspergillus species, Aspergillus tanneri NIH 1004.</title>
        <authorList>
            <person name="Mounaud S."/>
            <person name="Singh I."/>
            <person name="Joardar V."/>
            <person name="Pakala S."/>
            <person name="Pakala S."/>
            <person name="Venepally P."/>
            <person name="Hoover J."/>
            <person name="Nierman W."/>
            <person name="Chung J."/>
            <person name="Losada L."/>
        </authorList>
    </citation>
    <scope>NUCLEOTIDE SEQUENCE [LARGE SCALE GENOMIC DNA]</scope>
    <source>
        <strain evidence="2 3">NIH1004</strain>
    </source>
</reference>
<organism evidence="2 3">
    <name type="scientific">Aspergillus tanneri</name>
    <dbReference type="NCBI Taxonomy" id="1220188"/>
    <lineage>
        <taxon>Eukaryota</taxon>
        <taxon>Fungi</taxon>
        <taxon>Dikarya</taxon>
        <taxon>Ascomycota</taxon>
        <taxon>Pezizomycotina</taxon>
        <taxon>Eurotiomycetes</taxon>
        <taxon>Eurotiomycetidae</taxon>
        <taxon>Eurotiales</taxon>
        <taxon>Aspergillaceae</taxon>
        <taxon>Aspergillus</taxon>
        <taxon>Aspergillus subgen. Circumdati</taxon>
    </lineage>
</organism>
<protein>
    <submittedName>
        <fullName evidence="2">Uncharacterized protein</fullName>
    </submittedName>
</protein>
<dbReference type="AlphaFoldDB" id="A0A4S3JTA5"/>
<gene>
    <name evidence="2" type="ORF">EYZ11_003641</name>
</gene>
<keyword evidence="1" id="KW-0812">Transmembrane</keyword>
<accession>A0A4S3JTA5</accession>
<comment type="caution">
    <text evidence="2">The sequence shown here is derived from an EMBL/GenBank/DDBJ whole genome shotgun (WGS) entry which is preliminary data.</text>
</comment>
<keyword evidence="3" id="KW-1185">Reference proteome</keyword>
<name>A0A4S3JTA5_9EURO</name>